<evidence type="ECO:0000313" key="1">
    <source>
        <dbReference type="EMBL" id="TDO16827.1"/>
    </source>
</evidence>
<name>A0A4R6I664_9GAMM</name>
<dbReference type="Proteomes" id="UP000295150">
    <property type="component" value="Unassembled WGS sequence"/>
</dbReference>
<protein>
    <recommendedName>
        <fullName evidence="3">Copper resistance protein D</fullName>
    </recommendedName>
</protein>
<organism evidence="1 2">
    <name type="scientific">Halomonas ventosae</name>
    <dbReference type="NCBI Taxonomy" id="229007"/>
    <lineage>
        <taxon>Bacteria</taxon>
        <taxon>Pseudomonadati</taxon>
        <taxon>Pseudomonadota</taxon>
        <taxon>Gammaproteobacteria</taxon>
        <taxon>Oceanospirillales</taxon>
        <taxon>Halomonadaceae</taxon>
        <taxon>Halomonas</taxon>
    </lineage>
</organism>
<comment type="caution">
    <text evidence="1">The sequence shown here is derived from an EMBL/GenBank/DDBJ whole genome shotgun (WGS) entry which is preliminary data.</text>
</comment>
<accession>A0A4R6I664</accession>
<evidence type="ECO:0008006" key="3">
    <source>
        <dbReference type="Google" id="ProtNLM"/>
    </source>
</evidence>
<keyword evidence="2" id="KW-1185">Reference proteome</keyword>
<dbReference type="EMBL" id="SNWH01000001">
    <property type="protein sequence ID" value="TDO16827.1"/>
    <property type="molecule type" value="Genomic_DNA"/>
</dbReference>
<gene>
    <name evidence="1" type="ORF">DFO68_101360</name>
</gene>
<proteinExistence type="predicted"/>
<sequence length="59" mass="6474">MIAMLLLLHLLGATVWTGGHLVLAATILPRVLKGRDVAAPFTGSRRATSASACRRWRYR</sequence>
<dbReference type="AlphaFoldDB" id="A0A4R6I664"/>
<reference evidence="1 2" key="1">
    <citation type="submission" date="2019-03" db="EMBL/GenBank/DDBJ databases">
        <title>Freshwater and sediment microbial communities from various areas in North America, analyzing microbe dynamics in response to fracking.</title>
        <authorList>
            <person name="Lamendella R."/>
        </authorList>
    </citation>
    <scope>NUCLEOTIDE SEQUENCE [LARGE SCALE GENOMIC DNA]</scope>
    <source>
        <strain evidence="1 2">1_TX</strain>
    </source>
</reference>
<evidence type="ECO:0000313" key="2">
    <source>
        <dbReference type="Proteomes" id="UP000295150"/>
    </source>
</evidence>
<dbReference type="RefSeq" id="WP_208107330.1">
    <property type="nucleotide sequence ID" value="NZ_SNWH01000001.1"/>
</dbReference>